<name>A0ABV8Q537_9MICO</name>
<proteinExistence type="predicted"/>
<sequence length="175" mass="18997">MSVEHEFFGVVESTSGGGLYWDDTIEVGDQFVELALLADDEDLVTDSALDLAAAMVNGLEAFDARARDALVAELSERQSATTTFIDRQVDSRGEDLQTLLGLMVDNSGDIAIDVLKSLQLMRVELRPEAAQLRSSSGDEAFARFDYSIDPDESDELLIVSFGADGDVIDVEDVPE</sequence>
<dbReference type="RefSeq" id="WP_390227677.1">
    <property type="nucleotide sequence ID" value="NZ_JBHSCN010000003.1"/>
</dbReference>
<accession>A0ABV8Q537</accession>
<protein>
    <submittedName>
        <fullName evidence="1">DUF2004 domain-containing protein</fullName>
    </submittedName>
</protein>
<keyword evidence="2" id="KW-1185">Reference proteome</keyword>
<organism evidence="1 2">
    <name type="scientific">Gryllotalpicola reticulitermitis</name>
    <dbReference type="NCBI Taxonomy" id="1184153"/>
    <lineage>
        <taxon>Bacteria</taxon>
        <taxon>Bacillati</taxon>
        <taxon>Actinomycetota</taxon>
        <taxon>Actinomycetes</taxon>
        <taxon>Micrococcales</taxon>
        <taxon>Microbacteriaceae</taxon>
        <taxon>Gryllotalpicola</taxon>
    </lineage>
</organism>
<gene>
    <name evidence="1" type="ORF">ACFOYW_05200</name>
</gene>
<reference evidence="2" key="1">
    <citation type="journal article" date="2019" name="Int. J. Syst. Evol. Microbiol.">
        <title>The Global Catalogue of Microorganisms (GCM) 10K type strain sequencing project: providing services to taxonomists for standard genome sequencing and annotation.</title>
        <authorList>
            <consortium name="The Broad Institute Genomics Platform"/>
            <consortium name="The Broad Institute Genome Sequencing Center for Infectious Disease"/>
            <person name="Wu L."/>
            <person name="Ma J."/>
        </authorList>
    </citation>
    <scope>NUCLEOTIDE SEQUENCE [LARGE SCALE GENOMIC DNA]</scope>
    <source>
        <strain evidence="2">CGMCC 1.10363</strain>
    </source>
</reference>
<dbReference type="EMBL" id="JBHSCN010000003">
    <property type="protein sequence ID" value="MFC4242763.1"/>
    <property type="molecule type" value="Genomic_DNA"/>
</dbReference>
<evidence type="ECO:0000313" key="2">
    <source>
        <dbReference type="Proteomes" id="UP001595900"/>
    </source>
</evidence>
<evidence type="ECO:0000313" key="1">
    <source>
        <dbReference type="EMBL" id="MFC4242763.1"/>
    </source>
</evidence>
<dbReference type="Proteomes" id="UP001595900">
    <property type="component" value="Unassembled WGS sequence"/>
</dbReference>
<comment type="caution">
    <text evidence="1">The sequence shown here is derived from an EMBL/GenBank/DDBJ whole genome shotgun (WGS) entry which is preliminary data.</text>
</comment>